<evidence type="ECO:0000256" key="4">
    <source>
        <dbReference type="SAM" id="MobiDB-lite"/>
    </source>
</evidence>
<dbReference type="PANTHER" id="PTHR46796:SF2">
    <property type="entry name" value="TRANSCRIPTIONAL REGULATORY PROTEIN"/>
    <property type="match status" value="1"/>
</dbReference>
<dbReference type="Gene3D" id="1.10.10.60">
    <property type="entry name" value="Homeodomain-like"/>
    <property type="match status" value="1"/>
</dbReference>
<dbReference type="InterPro" id="IPR003313">
    <property type="entry name" value="AraC-bd"/>
</dbReference>
<dbReference type="PROSITE" id="PS01124">
    <property type="entry name" value="HTH_ARAC_FAMILY_2"/>
    <property type="match status" value="1"/>
</dbReference>
<dbReference type="RefSeq" id="WP_220230984.1">
    <property type="nucleotide sequence ID" value="NZ_JAICBX010000005.1"/>
</dbReference>
<gene>
    <name evidence="6" type="ORF">K1W69_24000</name>
</gene>
<dbReference type="InterPro" id="IPR009057">
    <property type="entry name" value="Homeodomain-like_sf"/>
</dbReference>
<dbReference type="GO" id="GO:0043565">
    <property type="term" value="F:sequence-specific DNA binding"/>
    <property type="evidence" value="ECO:0007669"/>
    <property type="project" value="InterPro"/>
</dbReference>
<dbReference type="SUPFAM" id="SSF51215">
    <property type="entry name" value="Regulatory protein AraC"/>
    <property type="match status" value="1"/>
</dbReference>
<dbReference type="PANTHER" id="PTHR46796">
    <property type="entry name" value="HTH-TYPE TRANSCRIPTIONAL ACTIVATOR RHAS-RELATED"/>
    <property type="match status" value="1"/>
</dbReference>
<protein>
    <submittedName>
        <fullName evidence="6">AraC family transcriptional regulator</fullName>
    </submittedName>
</protein>
<evidence type="ECO:0000256" key="2">
    <source>
        <dbReference type="ARBA" id="ARBA00023125"/>
    </source>
</evidence>
<feature type="domain" description="HTH araC/xylS-type" evidence="5">
    <location>
        <begin position="195"/>
        <end position="292"/>
    </location>
</feature>
<dbReference type="AlphaFoldDB" id="A0AAE2ZPB9"/>
<dbReference type="SMART" id="SM00342">
    <property type="entry name" value="HTH_ARAC"/>
    <property type="match status" value="1"/>
</dbReference>
<dbReference type="Pfam" id="PF02311">
    <property type="entry name" value="AraC_binding"/>
    <property type="match status" value="1"/>
</dbReference>
<proteinExistence type="predicted"/>
<dbReference type="Proteomes" id="UP001196509">
    <property type="component" value="Unassembled WGS sequence"/>
</dbReference>
<dbReference type="SUPFAM" id="SSF46689">
    <property type="entry name" value="Homeodomain-like"/>
    <property type="match status" value="1"/>
</dbReference>
<dbReference type="InterPro" id="IPR018060">
    <property type="entry name" value="HTH_AraC"/>
</dbReference>
<comment type="caution">
    <text evidence="6">The sequence shown here is derived from an EMBL/GenBank/DDBJ whole genome shotgun (WGS) entry which is preliminary data.</text>
</comment>
<keyword evidence="3" id="KW-0804">Transcription</keyword>
<keyword evidence="2" id="KW-0238">DNA-binding</keyword>
<name>A0AAE2ZPB9_9HYPH</name>
<evidence type="ECO:0000256" key="1">
    <source>
        <dbReference type="ARBA" id="ARBA00023015"/>
    </source>
</evidence>
<sequence>MKPPGSTRMNKPGNRSRTNRKSMAQGPDCRSGDRVRTWDDGTSGVRRMEAFFHGAPYSMHRHDDYAVGVTLHGLQCFHYRGRRHTARPGQIHILFPDELHDGAAGGADGFGYRITYFDPRLLQQALGGRALPFVGNPVLAADAAWISLFDRLWDPDATDEVALTELVVDLIERLEAAAGSHRPERPISSSFSRLQDVRDAIADQPGRRLDIVELERLADTDRWRLARDFRTVFGTSPSRFRTMRQLDLVRTRLGSGMPLAEAALDAGFADQSHMTRRFRSAFGMSPLQWRRVNFNG</sequence>
<evidence type="ECO:0000256" key="3">
    <source>
        <dbReference type="ARBA" id="ARBA00023163"/>
    </source>
</evidence>
<evidence type="ECO:0000313" key="7">
    <source>
        <dbReference type="Proteomes" id="UP001196509"/>
    </source>
</evidence>
<reference evidence="6" key="1">
    <citation type="submission" date="2021-08" db="EMBL/GenBank/DDBJ databases">
        <title>Hoeflea bacterium WL0058 sp. nov., isolated from the sediment.</title>
        <authorList>
            <person name="Wang L."/>
            <person name="Zhang D."/>
        </authorList>
    </citation>
    <scope>NUCLEOTIDE SEQUENCE</scope>
    <source>
        <strain evidence="6">WL0058</strain>
    </source>
</reference>
<feature type="compositionally biased region" description="Polar residues" evidence="4">
    <location>
        <begin position="7"/>
        <end position="16"/>
    </location>
</feature>
<keyword evidence="1" id="KW-0805">Transcription regulation</keyword>
<organism evidence="6 7">
    <name type="scientific">Flavimaribacter sediminis</name>
    <dbReference type="NCBI Taxonomy" id="2865987"/>
    <lineage>
        <taxon>Bacteria</taxon>
        <taxon>Pseudomonadati</taxon>
        <taxon>Pseudomonadota</taxon>
        <taxon>Alphaproteobacteria</taxon>
        <taxon>Hyphomicrobiales</taxon>
        <taxon>Rhizobiaceae</taxon>
        <taxon>Flavimaribacter</taxon>
    </lineage>
</organism>
<keyword evidence="7" id="KW-1185">Reference proteome</keyword>
<evidence type="ECO:0000313" key="6">
    <source>
        <dbReference type="EMBL" id="MBW8640278.1"/>
    </source>
</evidence>
<dbReference type="EMBL" id="JAICBX010000005">
    <property type="protein sequence ID" value="MBW8640278.1"/>
    <property type="molecule type" value="Genomic_DNA"/>
</dbReference>
<accession>A0AAE2ZPB9</accession>
<dbReference type="InterPro" id="IPR037923">
    <property type="entry name" value="HTH-like"/>
</dbReference>
<evidence type="ECO:0000259" key="5">
    <source>
        <dbReference type="PROSITE" id="PS01124"/>
    </source>
</evidence>
<feature type="compositionally biased region" description="Basic and acidic residues" evidence="4">
    <location>
        <begin position="30"/>
        <end position="39"/>
    </location>
</feature>
<dbReference type="Pfam" id="PF12833">
    <property type="entry name" value="HTH_18"/>
    <property type="match status" value="1"/>
</dbReference>
<dbReference type="InterPro" id="IPR050204">
    <property type="entry name" value="AraC_XylS_family_regulators"/>
</dbReference>
<feature type="region of interest" description="Disordered" evidence="4">
    <location>
        <begin position="1"/>
        <end position="40"/>
    </location>
</feature>
<dbReference type="GO" id="GO:0003700">
    <property type="term" value="F:DNA-binding transcription factor activity"/>
    <property type="evidence" value="ECO:0007669"/>
    <property type="project" value="InterPro"/>
</dbReference>